<sequence>MSDERYELLFKIVLVGDSGVGKSNLLSRFTKGEFYEETKSTIGVEFAVKCVVVKGKQGEQVNVKAQIWDTAGQERYRAITSAYYRSAVGAMLVYDITAKDTFENIERWLGELKQHSDTNIVIMLVGNKSDMRHVREVPTDKAEQFCKENGLAFVETSAKDNENVEFAFEKLLSQIYEERNSKKEPLVVDPGKSSSINLQPQKQSPSATPTDKCPC</sequence>
<dbReference type="PROSITE" id="PS51420">
    <property type="entry name" value="RHO"/>
    <property type="match status" value="1"/>
</dbReference>
<evidence type="ECO:0000256" key="7">
    <source>
        <dbReference type="ARBA" id="ARBA00037868"/>
    </source>
</evidence>
<organism evidence="9">
    <name type="scientific">Arcella intermedia</name>
    <dbReference type="NCBI Taxonomy" id="1963864"/>
    <lineage>
        <taxon>Eukaryota</taxon>
        <taxon>Amoebozoa</taxon>
        <taxon>Tubulinea</taxon>
        <taxon>Elardia</taxon>
        <taxon>Arcellinida</taxon>
        <taxon>Sphaerothecina</taxon>
        <taxon>Arcellidae</taxon>
        <taxon>Arcella</taxon>
    </lineage>
</organism>
<evidence type="ECO:0000256" key="3">
    <source>
        <dbReference type="ARBA" id="ARBA00023134"/>
    </source>
</evidence>
<evidence type="ECO:0000256" key="4">
    <source>
        <dbReference type="ARBA" id="ARBA00023136"/>
    </source>
</evidence>
<feature type="compositionally biased region" description="Polar residues" evidence="8">
    <location>
        <begin position="192"/>
        <end position="209"/>
    </location>
</feature>
<dbReference type="InterPro" id="IPR050209">
    <property type="entry name" value="Rab_GTPases_membrane_traffic"/>
</dbReference>
<keyword evidence="3" id="KW-0342">GTP-binding</keyword>
<dbReference type="SMART" id="SM00174">
    <property type="entry name" value="RHO"/>
    <property type="match status" value="1"/>
</dbReference>
<dbReference type="Gene3D" id="3.40.50.300">
    <property type="entry name" value="P-loop containing nucleotide triphosphate hydrolases"/>
    <property type="match status" value="1"/>
</dbReference>
<keyword evidence="5" id="KW-0449">Lipoprotein</keyword>
<dbReference type="Pfam" id="PF00071">
    <property type="entry name" value="Ras"/>
    <property type="match status" value="1"/>
</dbReference>
<evidence type="ECO:0000256" key="2">
    <source>
        <dbReference type="ARBA" id="ARBA00022741"/>
    </source>
</evidence>
<dbReference type="GO" id="GO:0012505">
    <property type="term" value="C:endomembrane system"/>
    <property type="evidence" value="ECO:0007669"/>
    <property type="project" value="UniProtKB-SubCell"/>
</dbReference>
<dbReference type="InterPro" id="IPR005225">
    <property type="entry name" value="Small_GTP-bd"/>
</dbReference>
<dbReference type="SMART" id="SM00176">
    <property type="entry name" value="RAN"/>
    <property type="match status" value="1"/>
</dbReference>
<keyword evidence="4" id="KW-0472">Membrane</keyword>
<keyword evidence="6" id="KW-0636">Prenylation</keyword>
<reference evidence="9" key="1">
    <citation type="journal article" date="2020" name="J. Eukaryot. Microbiol.">
        <title>De novo Sequencing, Assembly and Annotation of the Transcriptome for the Free-Living Testate Amoeba Arcella intermedia.</title>
        <authorList>
            <person name="Ribeiro G.M."/>
            <person name="Porfirio-Sousa A.L."/>
            <person name="Maurer-Alcala X.X."/>
            <person name="Katz L.A."/>
            <person name="Lahr D.J.G."/>
        </authorList>
    </citation>
    <scope>NUCLEOTIDE SEQUENCE</scope>
</reference>
<dbReference type="PRINTS" id="PR00449">
    <property type="entry name" value="RASTRNSFRMNG"/>
</dbReference>
<evidence type="ECO:0000313" key="9">
    <source>
        <dbReference type="EMBL" id="NDV36592.1"/>
    </source>
</evidence>
<dbReference type="NCBIfam" id="TIGR00231">
    <property type="entry name" value="small_GTP"/>
    <property type="match status" value="1"/>
</dbReference>
<name>A0A6B2LHN5_9EUKA</name>
<dbReference type="SUPFAM" id="SSF52540">
    <property type="entry name" value="P-loop containing nucleoside triphosphate hydrolases"/>
    <property type="match status" value="1"/>
</dbReference>
<dbReference type="FunFam" id="3.40.50.300:FF:000067">
    <property type="entry name" value="ras-related protein RABA1f"/>
    <property type="match status" value="1"/>
</dbReference>
<dbReference type="SMART" id="SM00175">
    <property type="entry name" value="RAB"/>
    <property type="match status" value="1"/>
</dbReference>
<dbReference type="PROSITE" id="PS51419">
    <property type="entry name" value="RAB"/>
    <property type="match status" value="1"/>
</dbReference>
<feature type="region of interest" description="Disordered" evidence="8">
    <location>
        <begin position="182"/>
        <end position="215"/>
    </location>
</feature>
<evidence type="ECO:0000256" key="6">
    <source>
        <dbReference type="ARBA" id="ARBA00023289"/>
    </source>
</evidence>
<dbReference type="AlphaFoldDB" id="A0A6B2LHN5"/>
<protein>
    <submittedName>
        <fullName evidence="9">Uncharacterized protein</fullName>
    </submittedName>
</protein>
<dbReference type="InterPro" id="IPR001806">
    <property type="entry name" value="Small_GTPase"/>
</dbReference>
<keyword evidence="2" id="KW-0547">Nucleotide-binding</keyword>
<dbReference type="EMBL" id="GIBP01007623">
    <property type="protein sequence ID" value="NDV36592.1"/>
    <property type="molecule type" value="Transcribed_RNA"/>
</dbReference>
<evidence type="ECO:0000256" key="5">
    <source>
        <dbReference type="ARBA" id="ARBA00023288"/>
    </source>
</evidence>
<comment type="subcellular location">
    <subcellularLocation>
        <location evidence="7">Endomembrane system</location>
        <topology evidence="7">Lipid-anchor</topology>
    </subcellularLocation>
</comment>
<evidence type="ECO:0000256" key="1">
    <source>
        <dbReference type="ARBA" id="ARBA00006270"/>
    </source>
</evidence>
<accession>A0A6B2LHN5</accession>
<evidence type="ECO:0000256" key="8">
    <source>
        <dbReference type="SAM" id="MobiDB-lite"/>
    </source>
</evidence>
<dbReference type="PROSITE" id="PS51421">
    <property type="entry name" value="RAS"/>
    <property type="match status" value="1"/>
</dbReference>
<dbReference type="SMART" id="SM00173">
    <property type="entry name" value="RAS"/>
    <property type="match status" value="1"/>
</dbReference>
<dbReference type="CDD" id="cd01868">
    <property type="entry name" value="Rab11_like"/>
    <property type="match status" value="1"/>
</dbReference>
<proteinExistence type="inferred from homology"/>
<dbReference type="GO" id="GO:0003924">
    <property type="term" value="F:GTPase activity"/>
    <property type="evidence" value="ECO:0007669"/>
    <property type="project" value="InterPro"/>
</dbReference>
<dbReference type="PANTHER" id="PTHR47979">
    <property type="entry name" value="DRAB11-RELATED"/>
    <property type="match status" value="1"/>
</dbReference>
<dbReference type="GO" id="GO:0005525">
    <property type="term" value="F:GTP binding"/>
    <property type="evidence" value="ECO:0007669"/>
    <property type="project" value="UniProtKB-KW"/>
</dbReference>
<comment type="similarity">
    <text evidence="1">Belongs to the small GTPase superfamily. Rab family.</text>
</comment>
<dbReference type="InterPro" id="IPR027417">
    <property type="entry name" value="P-loop_NTPase"/>
</dbReference>